<feature type="region of interest" description="Disordered" evidence="8">
    <location>
        <begin position="639"/>
        <end position="673"/>
    </location>
</feature>
<comment type="caution">
    <text evidence="9">The sequence shown here is derived from an EMBL/GenBank/DDBJ whole genome shotgun (WGS) entry which is preliminary data.</text>
</comment>
<keyword evidence="5" id="KW-0067">ATP-binding</keyword>
<dbReference type="Gene3D" id="3.40.50.300">
    <property type="entry name" value="P-loop containing nucleotide triphosphate hydrolases"/>
    <property type="match status" value="1"/>
</dbReference>
<gene>
    <name evidence="9" type="primary">rad17</name>
    <name evidence="9" type="ORF">K7432_004352</name>
</gene>
<dbReference type="PANTHER" id="PTHR12172:SF0">
    <property type="entry name" value="CELL CYCLE CHECKPOINT PROTEIN RAD17"/>
    <property type="match status" value="1"/>
</dbReference>
<evidence type="ECO:0000313" key="9">
    <source>
        <dbReference type="EMBL" id="KAK9720091.1"/>
    </source>
</evidence>
<dbReference type="Pfam" id="PF03215">
    <property type="entry name" value="Rad17"/>
    <property type="match status" value="1"/>
</dbReference>
<keyword evidence="10" id="KW-1185">Reference proteome</keyword>
<proteinExistence type="inferred from homology"/>
<name>A0ABR2W503_9FUNG</name>
<comment type="similarity">
    <text evidence="2">Belongs to the rad17/RAD24 family.</text>
</comment>
<evidence type="ECO:0000313" key="10">
    <source>
        <dbReference type="Proteomes" id="UP001479436"/>
    </source>
</evidence>
<dbReference type="PANTHER" id="PTHR12172">
    <property type="entry name" value="CELL CYCLE CHECKPOINT PROTEIN RAD17"/>
    <property type="match status" value="1"/>
</dbReference>
<dbReference type="CDD" id="cd18139">
    <property type="entry name" value="HLD_clamp_RarA"/>
    <property type="match status" value="1"/>
</dbReference>
<keyword evidence="6" id="KW-0539">Nucleus</keyword>
<evidence type="ECO:0000256" key="8">
    <source>
        <dbReference type="SAM" id="MobiDB-lite"/>
    </source>
</evidence>
<dbReference type="InterPro" id="IPR027417">
    <property type="entry name" value="P-loop_NTPase"/>
</dbReference>
<evidence type="ECO:0000256" key="4">
    <source>
        <dbReference type="ARBA" id="ARBA00022763"/>
    </source>
</evidence>
<keyword evidence="7" id="KW-0131">Cell cycle</keyword>
<evidence type="ECO:0000256" key="5">
    <source>
        <dbReference type="ARBA" id="ARBA00022840"/>
    </source>
</evidence>
<dbReference type="Gene3D" id="1.10.8.60">
    <property type="match status" value="1"/>
</dbReference>
<protein>
    <submittedName>
        <fullName evidence="9">RFC checkpoint protein Rad17</fullName>
    </submittedName>
</protein>
<dbReference type="InterPro" id="IPR004582">
    <property type="entry name" value="Checkpoint_prot_Rad17_Rad24"/>
</dbReference>
<dbReference type="EMBL" id="JASJQH010007024">
    <property type="protein sequence ID" value="KAK9720091.1"/>
    <property type="molecule type" value="Genomic_DNA"/>
</dbReference>
<dbReference type="SUPFAM" id="SSF52540">
    <property type="entry name" value="P-loop containing nucleoside triphosphate hydrolases"/>
    <property type="match status" value="1"/>
</dbReference>
<evidence type="ECO:0000256" key="2">
    <source>
        <dbReference type="ARBA" id="ARBA00006168"/>
    </source>
</evidence>
<evidence type="ECO:0000256" key="6">
    <source>
        <dbReference type="ARBA" id="ARBA00023242"/>
    </source>
</evidence>
<organism evidence="9 10">
    <name type="scientific">Basidiobolus ranarum</name>
    <dbReference type="NCBI Taxonomy" id="34480"/>
    <lineage>
        <taxon>Eukaryota</taxon>
        <taxon>Fungi</taxon>
        <taxon>Fungi incertae sedis</taxon>
        <taxon>Zoopagomycota</taxon>
        <taxon>Entomophthoromycotina</taxon>
        <taxon>Basidiobolomycetes</taxon>
        <taxon>Basidiobolales</taxon>
        <taxon>Basidiobolaceae</taxon>
        <taxon>Basidiobolus</taxon>
    </lineage>
</organism>
<evidence type="ECO:0000256" key="3">
    <source>
        <dbReference type="ARBA" id="ARBA00022741"/>
    </source>
</evidence>
<accession>A0ABR2W503</accession>
<keyword evidence="4" id="KW-0227">DNA damage</keyword>
<reference evidence="9 10" key="1">
    <citation type="submission" date="2023-04" db="EMBL/GenBank/DDBJ databases">
        <title>Genome of Basidiobolus ranarum AG-B5.</title>
        <authorList>
            <person name="Stajich J.E."/>
            <person name="Carter-House D."/>
            <person name="Gryganskyi A."/>
        </authorList>
    </citation>
    <scope>NUCLEOTIDE SEQUENCE [LARGE SCALE GENOMIC DNA]</scope>
    <source>
        <strain evidence="9 10">AG-B5</strain>
    </source>
</reference>
<evidence type="ECO:0000256" key="1">
    <source>
        <dbReference type="ARBA" id="ARBA00004123"/>
    </source>
</evidence>
<comment type="subcellular location">
    <subcellularLocation>
        <location evidence="1">Nucleus</location>
    </subcellularLocation>
</comment>
<sequence>MLPTKRKATAKKETDLNYSCSQPVSRVSNVVDLTEGTYDDFDLVYSSRKQNISSRPKRKAAYKPISKPKWKIPTPGKQVRHSAKIEIHSSIPLWEKYQPKNEEEIAVSKKKLSQVRSWVDSALDPGTTHSNRMLVLTGPPGTGKTAVVKLLSEEINFEIIEWINPIWTSRGSFDPEEPSRAIDTFEEFLIRSNKYPTLSLQEETSTPHCDDSRKKIVVIEDIPLLSSATNKQHFHRALEKYILSPRYHYPLILIISDTFVRNDTDSYNGRFNQDFTSVCTIIPPSILKSPFVQRISFNLIAPTFLKKALKRILDLEYSQSSHQLDTNEVDAIVAQSNGDIRNALNGLQFICLGDQMPRSIGITIKDSKGKTKFDKTKDPNSVPLFSKESNLNLFHAVGKVLYNKRIDRTAGSGSNKKSIAREWELPSHLKHHSRCNLESNPDIVLDQVPVDPDVFTSFLHQNYLGFYNDIDECVNASEYMSSSDYLMGGSNWGSSPTLSKYAAVITTRGLMFSSTAAPRYKPLYKPEIWSVNRCTREFQENLSELQTALQQSRNTANTNNEAAIKLEIGPYLSQILQKCSSTHPIINIFSRGSLGFLYQMSIFTKSSQSTYTEGSRLEDDPFSMDVIEELKEKFIKESTRVAPLGPPPAPKIKGLNVGKEYGPLADDDIEEFD</sequence>
<keyword evidence="3" id="KW-0547">Nucleotide-binding</keyword>
<dbReference type="Proteomes" id="UP001479436">
    <property type="component" value="Unassembled WGS sequence"/>
</dbReference>
<evidence type="ECO:0000256" key="7">
    <source>
        <dbReference type="ARBA" id="ARBA00023306"/>
    </source>
</evidence>